<dbReference type="OrthoDB" id="429467at2759"/>
<dbReference type="AlphaFoldDB" id="A0A3G2S9R5"/>
<evidence type="ECO:0000256" key="2">
    <source>
        <dbReference type="ARBA" id="ARBA00022837"/>
    </source>
</evidence>
<keyword evidence="1" id="KW-0677">Repeat</keyword>
<proteinExistence type="predicted"/>
<evidence type="ECO:0000313" key="5">
    <source>
        <dbReference type="Proteomes" id="UP000269793"/>
    </source>
</evidence>
<evidence type="ECO:0000313" key="4">
    <source>
        <dbReference type="EMBL" id="AYO43969.1"/>
    </source>
</evidence>
<dbReference type="STRING" id="425264.A0A3G2S9R5"/>
<organism evidence="4 5">
    <name type="scientific">Malassezia restricta (strain ATCC 96810 / NBRC 103918 / CBS 7877)</name>
    <name type="common">Seborrheic dermatitis infection agent</name>
    <dbReference type="NCBI Taxonomy" id="425264"/>
    <lineage>
        <taxon>Eukaryota</taxon>
        <taxon>Fungi</taxon>
        <taxon>Dikarya</taxon>
        <taxon>Basidiomycota</taxon>
        <taxon>Ustilaginomycotina</taxon>
        <taxon>Malasseziomycetes</taxon>
        <taxon>Malasseziales</taxon>
        <taxon>Malasseziaceae</taxon>
        <taxon>Malassezia</taxon>
    </lineage>
</organism>
<dbReference type="PROSITE" id="PS50222">
    <property type="entry name" value="EF_HAND_2"/>
    <property type="match status" value="1"/>
</dbReference>
<protein>
    <submittedName>
        <fullName evidence="4">Myosin regulatory light chain 1</fullName>
    </submittedName>
</protein>
<dbReference type="GO" id="GO:0005509">
    <property type="term" value="F:calcium ion binding"/>
    <property type="evidence" value="ECO:0007669"/>
    <property type="project" value="InterPro"/>
</dbReference>
<dbReference type="PROSITE" id="PS00018">
    <property type="entry name" value="EF_HAND_1"/>
    <property type="match status" value="1"/>
</dbReference>
<name>A0A3G2S9R5_MALR7</name>
<accession>A0A3G2S9R5</accession>
<reference evidence="4 5" key="1">
    <citation type="submission" date="2018-10" db="EMBL/GenBank/DDBJ databases">
        <title>Complete genome sequence of Malassezia restricta CBS 7877.</title>
        <authorList>
            <person name="Morand S.C."/>
            <person name="Bertignac M."/>
            <person name="Iltis A."/>
            <person name="Kolder I."/>
            <person name="Pirovano W."/>
            <person name="Jourdain R."/>
            <person name="Clavaud C."/>
        </authorList>
    </citation>
    <scope>NUCLEOTIDE SEQUENCE [LARGE SCALE GENOMIC DNA]</scope>
    <source>
        <strain evidence="4 5">CBS 7877</strain>
    </source>
</reference>
<dbReference type="InterPro" id="IPR002048">
    <property type="entry name" value="EF_hand_dom"/>
</dbReference>
<sequence>MSEASPLSNLTPVQIKQLQRVFYALDKNADGRVSQEDVAAALRSLGVPQAEEEARGCYENVPDSTYELMSFLAMMSGVLHPFADMQKLREAFESFDEKDEGYIPTDTAREILDYNDDMTDTWLVPPFVDRSRTRFDYRKFLSTLGMCEWKELVAP</sequence>
<dbReference type="Proteomes" id="UP000269793">
    <property type="component" value="Chromosome V"/>
</dbReference>
<keyword evidence="2" id="KW-0106">Calcium</keyword>
<evidence type="ECO:0000259" key="3">
    <source>
        <dbReference type="PROSITE" id="PS50222"/>
    </source>
</evidence>
<dbReference type="SUPFAM" id="SSF47473">
    <property type="entry name" value="EF-hand"/>
    <property type="match status" value="1"/>
</dbReference>
<keyword evidence="5" id="KW-1185">Reference proteome</keyword>
<dbReference type="InterPro" id="IPR011992">
    <property type="entry name" value="EF-hand-dom_pair"/>
</dbReference>
<feature type="domain" description="EF-hand" evidence="3">
    <location>
        <begin position="13"/>
        <end position="48"/>
    </location>
</feature>
<dbReference type="PANTHER" id="PTHR23049">
    <property type="entry name" value="MYOSIN REGULATORY LIGHT CHAIN 2"/>
    <property type="match status" value="1"/>
</dbReference>
<gene>
    <name evidence="4" type="primary">rlc1</name>
    <name evidence="4" type="ORF">DNF11_3019</name>
</gene>
<dbReference type="InterPro" id="IPR050403">
    <property type="entry name" value="Myosin_RLC"/>
</dbReference>
<evidence type="ECO:0000256" key="1">
    <source>
        <dbReference type="ARBA" id="ARBA00022737"/>
    </source>
</evidence>
<dbReference type="InterPro" id="IPR018247">
    <property type="entry name" value="EF_Hand_1_Ca_BS"/>
</dbReference>
<dbReference type="VEuPathDB" id="FungiDB:DNF11_3019"/>
<dbReference type="EMBL" id="CP033152">
    <property type="protein sequence ID" value="AYO43969.1"/>
    <property type="molecule type" value="Genomic_DNA"/>
</dbReference>
<dbReference type="Gene3D" id="1.10.238.10">
    <property type="entry name" value="EF-hand"/>
    <property type="match status" value="1"/>
</dbReference>